<evidence type="ECO:0000256" key="5">
    <source>
        <dbReference type="ARBA" id="ARBA00023040"/>
    </source>
</evidence>
<evidence type="ECO:0000313" key="12">
    <source>
        <dbReference type="Proteomes" id="UP001233172"/>
    </source>
</evidence>
<evidence type="ECO:0000256" key="2">
    <source>
        <dbReference type="ARBA" id="ARBA00022475"/>
    </source>
</evidence>
<comment type="subcellular location">
    <subcellularLocation>
        <location evidence="1">Cell membrane</location>
        <topology evidence="1">Multi-pass membrane protein</topology>
    </subcellularLocation>
</comment>
<dbReference type="PANTHER" id="PTHR24230:SF120">
    <property type="entry name" value="G-PROTEIN COUPLED RECEPTOR DAF-38"/>
    <property type="match status" value="1"/>
</dbReference>
<evidence type="ECO:0000256" key="4">
    <source>
        <dbReference type="ARBA" id="ARBA00022989"/>
    </source>
</evidence>
<dbReference type="PROSITE" id="PS50262">
    <property type="entry name" value="G_PROTEIN_RECEP_F1_2"/>
    <property type="match status" value="1"/>
</dbReference>
<evidence type="ECO:0000256" key="9">
    <source>
        <dbReference type="SAM" id="Phobius"/>
    </source>
</evidence>
<feature type="transmembrane region" description="Helical" evidence="9">
    <location>
        <begin position="149"/>
        <end position="173"/>
    </location>
</feature>
<evidence type="ECO:0000256" key="8">
    <source>
        <dbReference type="ARBA" id="ARBA00023224"/>
    </source>
</evidence>
<dbReference type="GO" id="GO:0008528">
    <property type="term" value="F:G protein-coupled peptide receptor activity"/>
    <property type="evidence" value="ECO:0007669"/>
    <property type="project" value="TreeGrafter"/>
</dbReference>
<dbReference type="Proteomes" id="UP001233172">
    <property type="component" value="Unassembled WGS sequence"/>
</dbReference>
<feature type="transmembrane region" description="Helical" evidence="9">
    <location>
        <begin position="206"/>
        <end position="227"/>
    </location>
</feature>
<dbReference type="GO" id="GO:0005886">
    <property type="term" value="C:plasma membrane"/>
    <property type="evidence" value="ECO:0007669"/>
    <property type="project" value="UniProtKB-SubCell"/>
</dbReference>
<dbReference type="PANTHER" id="PTHR24230">
    <property type="entry name" value="G-PROTEIN COUPLED RECEPTOR"/>
    <property type="match status" value="1"/>
</dbReference>
<keyword evidence="12" id="KW-1185">Reference proteome</keyword>
<dbReference type="EMBL" id="JASAOG010000392">
    <property type="protein sequence ID" value="KAK0039880.1"/>
    <property type="molecule type" value="Genomic_DNA"/>
</dbReference>
<evidence type="ECO:0000256" key="1">
    <source>
        <dbReference type="ARBA" id="ARBA00004651"/>
    </source>
</evidence>
<accession>A0AAD8AP84</accession>
<feature type="transmembrane region" description="Helical" evidence="9">
    <location>
        <begin position="59"/>
        <end position="84"/>
    </location>
</feature>
<dbReference type="Gene3D" id="1.20.1070.10">
    <property type="entry name" value="Rhodopsin 7-helix transmembrane proteins"/>
    <property type="match status" value="1"/>
</dbReference>
<organism evidence="11 12">
    <name type="scientific">Biomphalaria pfeifferi</name>
    <name type="common">Bloodfluke planorb</name>
    <name type="synonym">Freshwater snail</name>
    <dbReference type="NCBI Taxonomy" id="112525"/>
    <lineage>
        <taxon>Eukaryota</taxon>
        <taxon>Metazoa</taxon>
        <taxon>Spiralia</taxon>
        <taxon>Lophotrochozoa</taxon>
        <taxon>Mollusca</taxon>
        <taxon>Gastropoda</taxon>
        <taxon>Heterobranchia</taxon>
        <taxon>Euthyneura</taxon>
        <taxon>Panpulmonata</taxon>
        <taxon>Hygrophila</taxon>
        <taxon>Lymnaeoidea</taxon>
        <taxon>Planorbidae</taxon>
        <taxon>Biomphalaria</taxon>
    </lineage>
</organism>
<keyword evidence="7 11" id="KW-0675">Receptor</keyword>
<keyword evidence="2" id="KW-1003">Cell membrane</keyword>
<sequence>MANVTTIVKTTADISKTEYAISMMFATVCMIITSILSITGTTISIKTFCLMGLDDGMTITFFVLSITELAYSVFCLAMSVASVFHCVELTTPKTLFNIDPFSLLIYFANICVMVHMSIQVITTFLAVARCLCVVKPIHFKNAFTKRRCVALLIFVWAFSLASYAPLFASMSIISQFDPRINVSRPTIWLSPNRQLVKDIIWTIEDATIPFCTEIIVIVCVIIMADGLRRAATFRMAASNASNAPGFNASQKVGGKELLIIRQVALISAFYILTNTPKVASNLYGVVVPQYTLGGQYNNIYLVVFAFRKLIETLNCCVSFPVYFQCNPKFRSLTFRWSNKS</sequence>
<protein>
    <submittedName>
        <fullName evidence="11">fMet-Leu-Phe receptor</fullName>
    </submittedName>
</protein>
<name>A0AAD8AP84_BIOPF</name>
<dbReference type="GO" id="GO:0007218">
    <property type="term" value="P:neuropeptide signaling pathway"/>
    <property type="evidence" value="ECO:0007669"/>
    <property type="project" value="TreeGrafter"/>
</dbReference>
<gene>
    <name evidence="11" type="ORF">Bpfe_030691</name>
</gene>
<feature type="transmembrane region" description="Helical" evidence="9">
    <location>
        <begin position="104"/>
        <end position="128"/>
    </location>
</feature>
<feature type="transmembrane region" description="Helical" evidence="9">
    <location>
        <begin position="19"/>
        <end position="38"/>
    </location>
</feature>
<feature type="domain" description="G-protein coupled receptors family 1 profile" evidence="10">
    <location>
        <begin position="33"/>
        <end position="322"/>
    </location>
</feature>
<keyword evidence="3 9" id="KW-0812">Transmembrane</keyword>
<comment type="caution">
    <text evidence="11">The sequence shown here is derived from an EMBL/GenBank/DDBJ whole genome shotgun (WGS) entry which is preliminary data.</text>
</comment>
<keyword evidence="6 9" id="KW-0472">Membrane</keyword>
<evidence type="ECO:0000313" key="11">
    <source>
        <dbReference type="EMBL" id="KAK0039880.1"/>
    </source>
</evidence>
<evidence type="ECO:0000256" key="6">
    <source>
        <dbReference type="ARBA" id="ARBA00023136"/>
    </source>
</evidence>
<keyword evidence="5" id="KW-0297">G-protein coupled receptor</keyword>
<proteinExistence type="predicted"/>
<keyword evidence="8" id="KW-0807">Transducer</keyword>
<evidence type="ECO:0000259" key="10">
    <source>
        <dbReference type="PROSITE" id="PS50262"/>
    </source>
</evidence>
<dbReference type="InterPro" id="IPR017452">
    <property type="entry name" value="GPCR_Rhodpsn_7TM"/>
</dbReference>
<dbReference type="AlphaFoldDB" id="A0AAD8AP84"/>
<dbReference type="SUPFAM" id="SSF81321">
    <property type="entry name" value="Family A G protein-coupled receptor-like"/>
    <property type="match status" value="1"/>
</dbReference>
<reference evidence="11" key="2">
    <citation type="submission" date="2023-04" db="EMBL/GenBank/DDBJ databases">
        <authorList>
            <person name="Bu L."/>
            <person name="Lu L."/>
            <person name="Laidemitt M.R."/>
            <person name="Zhang S.M."/>
            <person name="Mutuku M."/>
            <person name="Mkoji G."/>
            <person name="Steinauer M."/>
            <person name="Loker E.S."/>
        </authorList>
    </citation>
    <scope>NUCLEOTIDE SEQUENCE</scope>
    <source>
        <strain evidence="11">KasaAsao</strain>
        <tissue evidence="11">Whole Snail</tissue>
    </source>
</reference>
<evidence type="ECO:0000256" key="7">
    <source>
        <dbReference type="ARBA" id="ARBA00023170"/>
    </source>
</evidence>
<evidence type="ECO:0000256" key="3">
    <source>
        <dbReference type="ARBA" id="ARBA00022692"/>
    </source>
</evidence>
<keyword evidence="4 9" id="KW-1133">Transmembrane helix</keyword>
<reference evidence="11" key="1">
    <citation type="journal article" date="2023" name="PLoS Negl. Trop. Dis.">
        <title>A genome sequence for Biomphalaria pfeifferi, the major vector snail for the human-infecting parasite Schistosoma mansoni.</title>
        <authorList>
            <person name="Bu L."/>
            <person name="Lu L."/>
            <person name="Laidemitt M.R."/>
            <person name="Zhang S.M."/>
            <person name="Mutuku M."/>
            <person name="Mkoji G."/>
            <person name="Steinauer M."/>
            <person name="Loker E.S."/>
        </authorList>
    </citation>
    <scope>NUCLEOTIDE SEQUENCE</scope>
    <source>
        <strain evidence="11">KasaAsao</strain>
    </source>
</reference>